<dbReference type="PANTHER" id="PTHR24305">
    <property type="entry name" value="CYTOCHROME P450"/>
    <property type="match status" value="1"/>
</dbReference>
<evidence type="ECO:0000313" key="7">
    <source>
        <dbReference type="Proteomes" id="UP000234275"/>
    </source>
</evidence>
<evidence type="ECO:0000313" key="6">
    <source>
        <dbReference type="EMBL" id="PLB44787.1"/>
    </source>
</evidence>
<dbReference type="AlphaFoldDB" id="A0A2I2FW01"/>
<sequence length="567" mass="64414">MSLVFEIFGYSPTIALVLFLLLPLLAAYLYTQLYYYRFKQHASWPQPQPSLLWGHLKVMHQAIQEYAELRRTDAALTKIWESLGKPSAFILDLRPAERVLCIVASHEVAEQFVQPSKQFPYSVSKSPTMQQFTDLIGKGPIITREEMEWKMLRKRFNPGFAFPHLIGLLPVILDRVWRFMDQLDVRAQSGEVFRFGDLCNSVTYEIICAVTLGVDLNNQSDVSRQSEIGRLYWKLLSSYLDGDSAIFWTDPRIKRRRKALAAKLNPLIKTYVEEKFFDSHGKPLTDDTVRISKTIVGLSLRGTEELTPDILDSTCDQVKVFLFAGQDTTSTLLQWATYELSRTPHVLKALHAELDRIFGPNSGPGDIRQRLISEGAVVIGQMSYLSAIIKETLRLHPPGATARMAAPGSGESVRLTDGQQLYIDGLIIYNCLSMVQRDTLVYGETRNDFMPERWLNKTEMSSFPATAWRPFERGPRSCIGQELANIEARVILACIVRRYDFSKVGLGETDYSANGEPTLNNKGQYKVLSELYDAREVTLKPVDGMRMRVKFSPKVHEASASENVYRN</sequence>
<evidence type="ECO:0000256" key="3">
    <source>
        <dbReference type="ARBA" id="ARBA00023033"/>
    </source>
</evidence>
<dbReference type="Gene3D" id="1.10.630.10">
    <property type="entry name" value="Cytochrome P450"/>
    <property type="match status" value="1"/>
</dbReference>
<reference evidence="6 7" key="1">
    <citation type="submission" date="2016-12" db="EMBL/GenBank/DDBJ databases">
        <title>The genomes of Aspergillus section Nigri reveals drivers in fungal speciation.</title>
        <authorList>
            <consortium name="DOE Joint Genome Institute"/>
            <person name="Vesth T.C."/>
            <person name="Nybo J."/>
            <person name="Theobald S."/>
            <person name="Brandl J."/>
            <person name="Frisvad J.C."/>
            <person name="Nielsen K.F."/>
            <person name="Lyhne E.K."/>
            <person name="Kogle M.E."/>
            <person name="Kuo A."/>
            <person name="Riley R."/>
            <person name="Clum A."/>
            <person name="Nolan M."/>
            <person name="Lipzen A."/>
            <person name="Salamov A."/>
            <person name="Henrissat B."/>
            <person name="Wiebenga A."/>
            <person name="De Vries R.P."/>
            <person name="Grigoriev I.V."/>
            <person name="Mortensen U.H."/>
            <person name="Andersen M.R."/>
            <person name="Baker S.E."/>
        </authorList>
    </citation>
    <scope>NUCLEOTIDE SEQUENCE [LARGE SCALE GENOMIC DNA]</scope>
    <source>
        <strain evidence="6 7">IBT 23096</strain>
    </source>
</reference>
<dbReference type="GO" id="GO:0016705">
    <property type="term" value="F:oxidoreductase activity, acting on paired donors, with incorporation or reduction of molecular oxygen"/>
    <property type="evidence" value="ECO:0007669"/>
    <property type="project" value="InterPro"/>
</dbReference>
<keyword evidence="4" id="KW-0479">Metal-binding</keyword>
<dbReference type="GO" id="GO:0020037">
    <property type="term" value="F:heme binding"/>
    <property type="evidence" value="ECO:0007669"/>
    <property type="project" value="InterPro"/>
</dbReference>
<keyword evidence="7" id="KW-1185">Reference proteome</keyword>
<dbReference type="InterPro" id="IPR036396">
    <property type="entry name" value="Cyt_P450_sf"/>
</dbReference>
<dbReference type="PANTHER" id="PTHR24305:SF222">
    <property type="entry name" value="CYTOCHROME P450 MONOOXYGENASE STCS"/>
    <property type="match status" value="1"/>
</dbReference>
<dbReference type="PRINTS" id="PR00385">
    <property type="entry name" value="P450"/>
</dbReference>
<keyword evidence="2" id="KW-0560">Oxidoreductase</keyword>
<accession>A0A2I2FW01</accession>
<keyword evidence="5" id="KW-0812">Transmembrane</keyword>
<feature type="transmembrane region" description="Helical" evidence="5">
    <location>
        <begin position="12"/>
        <end position="31"/>
    </location>
</feature>
<evidence type="ECO:0000256" key="4">
    <source>
        <dbReference type="PIRSR" id="PIRSR602401-1"/>
    </source>
</evidence>
<dbReference type="GO" id="GO:0005506">
    <property type="term" value="F:iron ion binding"/>
    <property type="evidence" value="ECO:0007669"/>
    <property type="project" value="InterPro"/>
</dbReference>
<name>A0A2I2FW01_9EURO</name>
<dbReference type="EMBL" id="MSFO01000008">
    <property type="protein sequence ID" value="PLB44787.1"/>
    <property type="molecule type" value="Genomic_DNA"/>
</dbReference>
<protein>
    <submittedName>
        <fullName evidence="6">Cytochrome P450 monooxygenase</fullName>
    </submittedName>
</protein>
<dbReference type="Proteomes" id="UP000234275">
    <property type="component" value="Unassembled WGS sequence"/>
</dbReference>
<evidence type="ECO:0000256" key="1">
    <source>
        <dbReference type="ARBA" id="ARBA00010617"/>
    </source>
</evidence>
<gene>
    <name evidence="6" type="ORF">P170DRAFT_501651</name>
</gene>
<dbReference type="CDD" id="cd11051">
    <property type="entry name" value="CYP59-like"/>
    <property type="match status" value="1"/>
</dbReference>
<keyword evidence="5" id="KW-0472">Membrane</keyword>
<comment type="cofactor">
    <cofactor evidence="4">
        <name>heme</name>
        <dbReference type="ChEBI" id="CHEBI:30413"/>
    </cofactor>
</comment>
<dbReference type="SUPFAM" id="SSF48264">
    <property type="entry name" value="Cytochrome P450"/>
    <property type="match status" value="1"/>
</dbReference>
<dbReference type="InterPro" id="IPR002401">
    <property type="entry name" value="Cyt_P450_E_grp-I"/>
</dbReference>
<feature type="binding site" description="axial binding residue" evidence="4">
    <location>
        <position position="478"/>
    </location>
    <ligand>
        <name>heme</name>
        <dbReference type="ChEBI" id="CHEBI:30413"/>
    </ligand>
    <ligandPart>
        <name>Fe</name>
        <dbReference type="ChEBI" id="CHEBI:18248"/>
    </ligandPart>
</feature>
<keyword evidence="4" id="KW-0408">Iron</keyword>
<keyword evidence="3 6" id="KW-0503">Monooxygenase</keyword>
<dbReference type="RefSeq" id="XP_024700089.1">
    <property type="nucleotide sequence ID" value="XM_024854165.1"/>
</dbReference>
<dbReference type="InterPro" id="IPR001128">
    <property type="entry name" value="Cyt_P450"/>
</dbReference>
<organism evidence="6 7">
    <name type="scientific">Aspergillus steynii IBT 23096</name>
    <dbReference type="NCBI Taxonomy" id="1392250"/>
    <lineage>
        <taxon>Eukaryota</taxon>
        <taxon>Fungi</taxon>
        <taxon>Dikarya</taxon>
        <taxon>Ascomycota</taxon>
        <taxon>Pezizomycotina</taxon>
        <taxon>Eurotiomycetes</taxon>
        <taxon>Eurotiomycetidae</taxon>
        <taxon>Eurotiales</taxon>
        <taxon>Aspergillaceae</taxon>
        <taxon>Aspergillus</taxon>
        <taxon>Aspergillus subgen. Circumdati</taxon>
    </lineage>
</organism>
<dbReference type="STRING" id="1392250.A0A2I2FW01"/>
<evidence type="ECO:0000256" key="5">
    <source>
        <dbReference type="SAM" id="Phobius"/>
    </source>
</evidence>
<comment type="caution">
    <text evidence="6">The sequence shown here is derived from an EMBL/GenBank/DDBJ whole genome shotgun (WGS) entry which is preliminary data.</text>
</comment>
<dbReference type="GeneID" id="36561871"/>
<keyword evidence="4" id="KW-0349">Heme</keyword>
<proteinExistence type="inferred from homology"/>
<evidence type="ECO:0000256" key="2">
    <source>
        <dbReference type="ARBA" id="ARBA00023002"/>
    </source>
</evidence>
<comment type="similarity">
    <text evidence="1">Belongs to the cytochrome P450 family.</text>
</comment>
<dbReference type="Pfam" id="PF00067">
    <property type="entry name" value="p450"/>
    <property type="match status" value="1"/>
</dbReference>
<dbReference type="InterPro" id="IPR050121">
    <property type="entry name" value="Cytochrome_P450_monoxygenase"/>
</dbReference>
<keyword evidence="5" id="KW-1133">Transmembrane helix</keyword>
<dbReference type="VEuPathDB" id="FungiDB:P170DRAFT_501651"/>
<dbReference type="PRINTS" id="PR00463">
    <property type="entry name" value="EP450I"/>
</dbReference>
<dbReference type="GO" id="GO:0004497">
    <property type="term" value="F:monooxygenase activity"/>
    <property type="evidence" value="ECO:0007669"/>
    <property type="project" value="UniProtKB-KW"/>
</dbReference>
<dbReference type="OrthoDB" id="10029320at2759"/>